<comment type="caution">
    <text evidence="3">The sequence shown here is derived from an EMBL/GenBank/DDBJ whole genome shotgun (WGS) entry which is preliminary data.</text>
</comment>
<evidence type="ECO:0000256" key="1">
    <source>
        <dbReference type="ARBA" id="ARBA00022729"/>
    </source>
</evidence>
<dbReference type="Gene3D" id="2.60.40.1220">
    <property type="match status" value="21"/>
</dbReference>
<dbReference type="RefSeq" id="WP_379904520.1">
    <property type="nucleotide sequence ID" value="NZ_JBHULM010000011.1"/>
</dbReference>
<protein>
    <submittedName>
        <fullName evidence="3">T9SS type B sorting domain-containing protein</fullName>
    </submittedName>
</protein>
<dbReference type="InterPro" id="IPR035914">
    <property type="entry name" value="Sperma_CUB_dom_sf"/>
</dbReference>
<gene>
    <name evidence="3" type="ORF">ACFSSB_11960</name>
</gene>
<sequence length="2842" mass="295918">MKKTIILYVVFLSSLFTYAQYEIDLGGVITTCSGTFLDSGGASGNYGNNEHYEITFCPDTPGTYIQFDFSYLDIESFFESLSFYEGTGTGGTFIGSFDDLDDIQPCSGGFMASSHSSGCITVAFDSDSSFNYSGWEADISCVSTPGGDTGNSGIPDNSVCSGAGPFCADAGVLEFPNTSDGDCVPDAPYAVVDNSCLLSAPNPAWYYVEIGVSGEIVIEIEQTTGPGGTGAGLDVDYVVWGPFTDPASACVDFASGDCYGDHNCYGTVVDCSYSIAAVETATIPNAVVGEFYMFLVTNYNGDSGYITLSQTNQGNSGAGSTDCCPSIMGTDPSSCGSSDGEIEISLLLPNTSYVITYNDPAPQSINIISNALGEIHITNLSAGSYTNIDTGTPGCTPRDLVLNSSGTEIIPAFTQVPDICSGDTLAALPTTSDNGINGTWSPALDNTTTTTYTFTPDAGECASTQTMTITVNLEIVPAFTQVPDICSGDTLAALPTTSNNGINGTWNPALDNTITTTYTFTPDAGECASTQTMTITVNPEVVPTFTQVPDICSGDALAALPTTSDNGINGTWSPALDNTTTTAYTFTPDAGECATAQTMTITVNPEIVPAFTQVPDICSGETLAALPTTSNNGIDGTWSPALDNTTTTTYTFTPDAGECASAQAMTITVNPEIVPTFTQVPDICSGDTLAALPTTSGNGINGTWSPALDNTTTTTYTFTPDAGECASTQTMTITVNPEVVPTFMQVPEICSGDTLAALPTTSDNGINGTWSPALDNTTTTTYTFTPDAGECASTQTMTITVNPEVVPTFMQVPDICSGETLAPLPTTSDNGINGTWSPSLDNTTTTTYTFTPNAGECASTQTMTITVNPEIVPTFTQVPDICSGDTIAPLPTTSDNGISGTWSPALDNTTTTTYTFTPDVGECASTQTMTITVNPEVVPTFTQVPDICSGDTIAALPTTSGNGINGTWSPALDNTATTTYTFTPDVGECATAQTMTITVNPEVVPTFTQVSDICSGDTLVALPTISDNGISGTWSPALDNTTTTTYTFTPDAGECASAQAMTITVNPEIVPTFTQVPDICSGDTLAALPTTSGNGINGTWSPALDNTTTTTYTFTPDAGECATTQTMTITVNPEVVPTFTQVPDICSGDTLAALPTTSDNGINGTWSPALDNTATTTYTFTPDAGECATTQTMTITVNPEVVPVFTQVPDICSGDTLVALPITSDNGINGTWSPALDNTTTTMYTFTPDVGECASTQTMTITVNSEVIPAFTQVPDICSGDTLAVLPTTSDNGINGTWSPALDNTTTTTYTFTPNAGECASTQTMTITVNPEVVPTFTQVPDICSGDTLAALPTTSNNGINGTWSPVLDNTTTTTYTFTPDAGECASTQTMTITVNPAVVPTFTQVPDICSGDTLTALPATSGNGINGTWSPALDNTTTTTYTFTPDAGECATTQTMTITVNPEVVPTFTQVPDICSGDTLAALPTTSDNGINGTWSPALDNTATTTYTFTPDAGECATTQTMTITVNSVVTPNFTQVAEICSGDTLAALPTTSNNGINGTWSPALNNTATTTYTFTPDAGECATAQTMTITVHPEITPTFTQVAAICSGDALTALPTTSNNGINGTWSPSLDNTTTTTYTFTPEAGVCASEQTMTITVNPQVVPAFTQVAEICYGDTLTALPTTSNNGIDGTWNPALDNTTTTTYTFTPDAGECASTQTMTITVNPEIVPTFTQVPSICSGDTLTALPTTSDNGISGTWSPALDNTTTTTYTFTPDAGECATTQTMTITVNPEIVPTFTQVPDICSGDTLTALPTTSDNGINGTWSPALDNTTTTTYTFTPNAGECASTQTMTITVNSEVVPTFTQVPEICSGDTLAALPTTSNNGINGTWSPALDNTTTTTYTFTPNAGECATTQTMTIAVGHVVPTFTQVPDICSGDTLTALPATSGNGISGTWSPMLDNTTTTTYTFTPDAGECASTQTMTITVNPEIVPTFTQVPEICSGDTLAALPTTSNNGINGAWSPALDNTTTTTYTFMPNAGECATTQTMTIAVGHVVPTFTQVPGICSGDTLVALPTTSDNGINGTWSPVLDNTTTTTYTFTPDAGECASTQTMTITVNPEVVPTFTQVLDICSGDTLTALPTTSDNGINGTWSPALDNTTTTTYTFTPDAGECASTQTMTITVNPEIVPTFTQVPDICSGDTLPALPTISDNGINGSWSPALDNTITTTYTFTPDAGECASTQTMTITVNPAVVPAFTQVPGICSGDTLVALPTTSDNGINGTWSPVLDNTTTTTYTFTPNAGECASTQTMTITVNTEVVPTFTQVPDICSGDTLAPLPATSDNGINGTWSPALDNTTTTAYTFTPDAGECATTQTMTIMVNSVVTPSFTQVAEICSGDTLAALPTTSDNGINGTWSPVLNNTATTTYTFTPDAGECATAQTMTITVHPEITPTFTQVVAICSGDTLTALPTTSNNGINGTWSPALDNTTTTTYTFTPEAGVCASEQTMTITVNPQVVPAFTQVAEICYGDTLTALPTTSNNGIDGTWSPALDNTMTTTYTFTPNAGICATTQTMTIAVNSLPVLNLDDSYVLCMDGANVIDPPVITTGLDELNYSYEWFLDGVLIIGETGSSLVPVQAGVYSVVVTNVMTGCSTVVGDVDTITVVIESGSPLLEVHTITPDFANTHTIEAIATGGGDYEFSLDNGSWVNNLPDANSYIFTDVSPGVHTVEVRDINGCGDDQKEILVLDYPLFFTPNNDGYNDTWQILGLGNQPDAKIYIFDRYGKLLKQLSPTSLGWDGTFNGQPMPASDYWFLLQYRGVNDLVGASRKEFKAHFSLKR</sequence>
<dbReference type="Gene3D" id="2.60.120.290">
    <property type="entry name" value="Spermadhesin, CUB domain"/>
    <property type="match status" value="1"/>
</dbReference>
<reference evidence="4" key="1">
    <citation type="journal article" date="2019" name="Int. J. Syst. Evol. Microbiol.">
        <title>The Global Catalogue of Microorganisms (GCM) 10K type strain sequencing project: providing services to taxonomists for standard genome sequencing and annotation.</title>
        <authorList>
            <consortium name="The Broad Institute Genomics Platform"/>
            <consortium name="The Broad Institute Genome Sequencing Center for Infectious Disease"/>
            <person name="Wu L."/>
            <person name="Ma J."/>
        </authorList>
    </citation>
    <scope>NUCLEOTIDE SEQUENCE [LARGE SCALE GENOMIC DNA]</scope>
    <source>
        <strain evidence="4">KCTC 42808</strain>
    </source>
</reference>
<feature type="signal peptide" evidence="2">
    <location>
        <begin position="1"/>
        <end position="19"/>
    </location>
</feature>
<evidence type="ECO:0000256" key="2">
    <source>
        <dbReference type="SAM" id="SignalP"/>
    </source>
</evidence>
<feature type="chain" id="PRO_5047305898" evidence="2">
    <location>
        <begin position="20"/>
        <end position="2842"/>
    </location>
</feature>
<dbReference type="NCBIfam" id="TIGR04131">
    <property type="entry name" value="Bac_Flav_CTERM"/>
    <property type="match status" value="1"/>
</dbReference>
<proteinExistence type="predicted"/>
<dbReference type="InterPro" id="IPR014755">
    <property type="entry name" value="Cu-Rt/internalin_Ig-like"/>
</dbReference>
<accession>A0ABW5K5I3</accession>
<evidence type="ECO:0000313" key="3">
    <source>
        <dbReference type="EMBL" id="MFD2543036.1"/>
    </source>
</evidence>
<dbReference type="Proteomes" id="UP001597467">
    <property type="component" value="Unassembled WGS sequence"/>
</dbReference>
<evidence type="ECO:0000313" key="4">
    <source>
        <dbReference type="Proteomes" id="UP001597467"/>
    </source>
</evidence>
<dbReference type="Pfam" id="PF13585">
    <property type="entry name" value="CHU_C"/>
    <property type="match status" value="1"/>
</dbReference>
<name>A0ABW5K5I3_9FLAO</name>
<keyword evidence="4" id="KW-1185">Reference proteome</keyword>
<keyword evidence="1 2" id="KW-0732">Signal</keyword>
<organism evidence="3 4">
    <name type="scientific">Lacinutrix gracilariae</name>
    <dbReference type="NCBI Taxonomy" id="1747198"/>
    <lineage>
        <taxon>Bacteria</taxon>
        <taxon>Pseudomonadati</taxon>
        <taxon>Bacteroidota</taxon>
        <taxon>Flavobacteriia</taxon>
        <taxon>Flavobacteriales</taxon>
        <taxon>Flavobacteriaceae</taxon>
        <taxon>Lacinutrix</taxon>
    </lineage>
</organism>
<dbReference type="SUPFAM" id="SSF49854">
    <property type="entry name" value="Spermadhesin, CUB domain"/>
    <property type="match status" value="1"/>
</dbReference>
<dbReference type="EMBL" id="JBHULM010000011">
    <property type="protein sequence ID" value="MFD2543036.1"/>
    <property type="molecule type" value="Genomic_DNA"/>
</dbReference>
<dbReference type="InterPro" id="IPR026341">
    <property type="entry name" value="T9SS_type_B"/>
</dbReference>